<organism evidence="2 3">
    <name type="scientific">Rubroshorea leprosula</name>
    <dbReference type="NCBI Taxonomy" id="152421"/>
    <lineage>
        <taxon>Eukaryota</taxon>
        <taxon>Viridiplantae</taxon>
        <taxon>Streptophyta</taxon>
        <taxon>Embryophyta</taxon>
        <taxon>Tracheophyta</taxon>
        <taxon>Spermatophyta</taxon>
        <taxon>Magnoliopsida</taxon>
        <taxon>eudicotyledons</taxon>
        <taxon>Gunneridae</taxon>
        <taxon>Pentapetalae</taxon>
        <taxon>rosids</taxon>
        <taxon>malvids</taxon>
        <taxon>Malvales</taxon>
        <taxon>Dipterocarpaceae</taxon>
        <taxon>Rubroshorea</taxon>
    </lineage>
</organism>
<feature type="transmembrane region" description="Helical" evidence="1">
    <location>
        <begin position="32"/>
        <end position="52"/>
    </location>
</feature>
<protein>
    <submittedName>
        <fullName evidence="2">Uncharacterized protein</fullName>
    </submittedName>
</protein>
<keyword evidence="1" id="KW-0472">Membrane</keyword>
<evidence type="ECO:0000256" key="1">
    <source>
        <dbReference type="SAM" id="Phobius"/>
    </source>
</evidence>
<dbReference type="EMBL" id="BPVZ01000558">
    <property type="protein sequence ID" value="GKV51882.1"/>
    <property type="molecule type" value="Genomic_DNA"/>
</dbReference>
<name>A0AAV5MU23_9ROSI</name>
<dbReference type="Proteomes" id="UP001054252">
    <property type="component" value="Unassembled WGS sequence"/>
</dbReference>
<sequence>MLLPSQQRISALMRRLLLCCNSRHPSPSITLFRFHIIQIIVWIGFILNLIILRLSHGRKV</sequence>
<evidence type="ECO:0000313" key="3">
    <source>
        <dbReference type="Proteomes" id="UP001054252"/>
    </source>
</evidence>
<dbReference type="AlphaFoldDB" id="A0AAV5MU23"/>
<comment type="caution">
    <text evidence="2">The sequence shown here is derived from an EMBL/GenBank/DDBJ whole genome shotgun (WGS) entry which is preliminary data.</text>
</comment>
<reference evidence="2 3" key="1">
    <citation type="journal article" date="2021" name="Commun. Biol.">
        <title>The genome of Shorea leprosula (Dipterocarpaceae) highlights the ecological relevance of drought in aseasonal tropical rainforests.</title>
        <authorList>
            <person name="Ng K.K.S."/>
            <person name="Kobayashi M.J."/>
            <person name="Fawcett J.A."/>
            <person name="Hatakeyama M."/>
            <person name="Paape T."/>
            <person name="Ng C.H."/>
            <person name="Ang C.C."/>
            <person name="Tnah L.H."/>
            <person name="Lee C.T."/>
            <person name="Nishiyama T."/>
            <person name="Sese J."/>
            <person name="O'Brien M.J."/>
            <person name="Copetti D."/>
            <person name="Mohd Noor M.I."/>
            <person name="Ong R.C."/>
            <person name="Putra M."/>
            <person name="Sireger I.Z."/>
            <person name="Indrioko S."/>
            <person name="Kosugi Y."/>
            <person name="Izuno A."/>
            <person name="Isagi Y."/>
            <person name="Lee S.L."/>
            <person name="Shimizu K.K."/>
        </authorList>
    </citation>
    <scope>NUCLEOTIDE SEQUENCE [LARGE SCALE GENOMIC DNA]</scope>
    <source>
        <strain evidence="2">214</strain>
    </source>
</reference>
<keyword evidence="3" id="KW-1185">Reference proteome</keyword>
<keyword evidence="1" id="KW-0812">Transmembrane</keyword>
<gene>
    <name evidence="2" type="ORF">SLEP1_g58501</name>
</gene>
<evidence type="ECO:0000313" key="2">
    <source>
        <dbReference type="EMBL" id="GKV51882.1"/>
    </source>
</evidence>
<accession>A0AAV5MU23</accession>
<proteinExistence type="predicted"/>
<keyword evidence="1" id="KW-1133">Transmembrane helix</keyword>